<dbReference type="PANTHER" id="PTHR45636">
    <property type="entry name" value="PAIRED BOX PROTEIN PAX-6-RELATED-RELATED"/>
    <property type="match status" value="1"/>
</dbReference>
<dbReference type="FunFam" id="1.10.10.10:FF:000003">
    <property type="entry name" value="Paired box protein Pax-6"/>
    <property type="match status" value="1"/>
</dbReference>
<evidence type="ECO:0000256" key="7">
    <source>
        <dbReference type="ARBA" id="ARBA00023155"/>
    </source>
</evidence>
<dbReference type="InterPro" id="IPR001523">
    <property type="entry name" value="Paired_dom"/>
</dbReference>
<evidence type="ECO:0000256" key="6">
    <source>
        <dbReference type="ARBA" id="ARBA00023125"/>
    </source>
</evidence>
<dbReference type="PRINTS" id="PR00027">
    <property type="entry name" value="PAIREDBOX"/>
</dbReference>
<keyword evidence="4" id="KW-0563">Paired box</keyword>
<dbReference type="SMART" id="SM00351">
    <property type="entry name" value="PAX"/>
    <property type="match status" value="1"/>
</dbReference>
<feature type="region of interest" description="Disordered" evidence="12">
    <location>
        <begin position="736"/>
        <end position="757"/>
    </location>
</feature>
<dbReference type="InterPro" id="IPR009057">
    <property type="entry name" value="Homeodomain-like_sf"/>
</dbReference>
<feature type="region of interest" description="Disordered" evidence="12">
    <location>
        <begin position="1035"/>
        <end position="1075"/>
    </location>
</feature>
<keyword evidence="6 10" id="KW-0238">DNA-binding</keyword>
<reference evidence="15" key="2">
    <citation type="submission" date="2021-08" db="EMBL/GenBank/DDBJ databases">
        <authorList>
            <person name="Eriksson T."/>
        </authorList>
    </citation>
    <scope>NUCLEOTIDE SEQUENCE</scope>
    <source>
        <strain evidence="15">Stoneville</strain>
        <tissue evidence="15">Whole head</tissue>
    </source>
</reference>
<dbReference type="PANTHER" id="PTHR45636:SF41">
    <property type="entry name" value="PAIRED BOX PROTEIN PAX-6-RELATED"/>
    <property type="match status" value="1"/>
</dbReference>
<dbReference type="FunFam" id="1.10.10.60:FF:000516">
    <property type="entry name" value="Transcription factor Toy"/>
    <property type="match status" value="1"/>
</dbReference>
<dbReference type="GO" id="GO:0030154">
    <property type="term" value="P:cell differentiation"/>
    <property type="evidence" value="ECO:0007669"/>
    <property type="project" value="UniProtKB-ARBA"/>
</dbReference>
<dbReference type="AlphaFoldDB" id="A0A8J6L7Z2"/>
<dbReference type="InterPro" id="IPR036388">
    <property type="entry name" value="WH-like_DNA-bd_sf"/>
</dbReference>
<dbReference type="GO" id="GO:0000978">
    <property type="term" value="F:RNA polymerase II cis-regulatory region sequence-specific DNA binding"/>
    <property type="evidence" value="ECO:0007669"/>
    <property type="project" value="TreeGrafter"/>
</dbReference>
<dbReference type="PROSITE" id="PS00027">
    <property type="entry name" value="HOMEOBOX_1"/>
    <property type="match status" value="1"/>
</dbReference>
<dbReference type="Pfam" id="PF00046">
    <property type="entry name" value="Homeodomain"/>
    <property type="match status" value="1"/>
</dbReference>
<keyword evidence="16" id="KW-1185">Reference proteome</keyword>
<comment type="similarity">
    <text evidence="2">Belongs to the paired homeobox family.</text>
</comment>
<feature type="compositionally biased region" description="Basic and acidic residues" evidence="12">
    <location>
        <begin position="1"/>
        <end position="25"/>
    </location>
</feature>
<dbReference type="SMART" id="SM00389">
    <property type="entry name" value="HOX"/>
    <property type="match status" value="1"/>
</dbReference>
<dbReference type="Gene3D" id="1.10.10.60">
    <property type="entry name" value="Homeodomain-like"/>
    <property type="match status" value="1"/>
</dbReference>
<evidence type="ECO:0000256" key="2">
    <source>
        <dbReference type="ARBA" id="ARBA00005733"/>
    </source>
</evidence>
<evidence type="ECO:0000256" key="1">
    <source>
        <dbReference type="ARBA" id="ARBA00004123"/>
    </source>
</evidence>
<keyword evidence="5" id="KW-0805">Transcription regulation</keyword>
<reference evidence="15" key="1">
    <citation type="journal article" date="2020" name="J Insects Food Feed">
        <title>The yellow mealworm (Tenebrio molitor) genome: a resource for the emerging insects as food and feed industry.</title>
        <authorList>
            <person name="Eriksson T."/>
            <person name="Andere A."/>
            <person name="Kelstrup H."/>
            <person name="Emery V."/>
            <person name="Picard C."/>
        </authorList>
    </citation>
    <scope>NUCLEOTIDE SEQUENCE</scope>
    <source>
        <strain evidence="15">Stoneville</strain>
        <tissue evidence="15">Whole head</tissue>
    </source>
</reference>
<feature type="domain" description="Homeobox" evidence="13">
    <location>
        <begin position="764"/>
        <end position="824"/>
    </location>
</feature>
<dbReference type="Gene3D" id="1.10.10.10">
    <property type="entry name" value="Winged helix-like DNA-binding domain superfamily/Winged helix DNA-binding domain"/>
    <property type="match status" value="2"/>
</dbReference>
<proteinExistence type="inferred from homology"/>
<feature type="DNA-binding region" description="Homeobox" evidence="10">
    <location>
        <begin position="766"/>
        <end position="825"/>
    </location>
</feature>
<dbReference type="InterPro" id="IPR043565">
    <property type="entry name" value="PAX_fam"/>
</dbReference>
<dbReference type="CDD" id="cd00086">
    <property type="entry name" value="homeodomain"/>
    <property type="match status" value="1"/>
</dbReference>
<dbReference type="GO" id="GO:0000981">
    <property type="term" value="F:DNA-binding transcription factor activity, RNA polymerase II-specific"/>
    <property type="evidence" value="ECO:0007669"/>
    <property type="project" value="InterPro"/>
</dbReference>
<accession>A0A8J6L7Z2</accession>
<dbReference type="SUPFAM" id="SSF46689">
    <property type="entry name" value="Homeodomain-like"/>
    <property type="match status" value="3"/>
</dbReference>
<dbReference type="Pfam" id="PF00292">
    <property type="entry name" value="PAX"/>
    <property type="match status" value="2"/>
</dbReference>
<feature type="region of interest" description="Disordered" evidence="12">
    <location>
        <begin position="921"/>
        <end position="952"/>
    </location>
</feature>
<dbReference type="InterPro" id="IPR001356">
    <property type="entry name" value="HD"/>
</dbReference>
<name>A0A8J6L7Z2_TENMO</name>
<evidence type="ECO:0000256" key="12">
    <source>
        <dbReference type="SAM" id="MobiDB-lite"/>
    </source>
</evidence>
<evidence type="ECO:0000313" key="15">
    <source>
        <dbReference type="EMBL" id="KAH0809333.1"/>
    </source>
</evidence>
<keyword evidence="9 10" id="KW-0539">Nucleus</keyword>
<dbReference type="GO" id="GO:0007423">
    <property type="term" value="P:sensory organ development"/>
    <property type="evidence" value="ECO:0007669"/>
    <property type="project" value="UniProtKB-ARBA"/>
</dbReference>
<feature type="region of interest" description="Disordered" evidence="12">
    <location>
        <begin position="1"/>
        <end position="42"/>
    </location>
</feature>
<dbReference type="PROSITE" id="PS50071">
    <property type="entry name" value="HOMEOBOX_2"/>
    <property type="match status" value="1"/>
</dbReference>
<sequence length="1109" mass="123301">MQFERECRELRVTESTKSRHFHESGKGGGADSSGTRLSASCEGRVSPLQRLRRIPSIGYVFGNLRQSGIKRGRIEKLLSSSTIQFAHVPEADATHSGLTPGSSRKKSGSARFIVGYLLAGRNKEDLMHHASMGQNTIFGCSTAGHSGINQLGGVYVNGRPLPDSTRQKIVELAHSGARPCDISRILQVSNGRPSDDVRKISFHTRNAMILFAKRLLSGCFARLNEKCFNWTTTFVSALSSFASLHVKRRWYYETGSIKPRAIGGSKPRVATQPVVNKIAEFKRECPSIFAWEIRDRLLSEGVCNNDNIPSANTRTECSYLARVCVTCRMSACANSISDKISLYLPNADRISGSSPTMRSTPFTQIHQNDTRNSNRRFMLCAERHFCRRNCVPGFKGTGSTKNGTRRDRPTHSSTNKQLDNDRRVDPNPAKHRKDDALVEEFGIRQRAVTLEGYQCVGTAPESEGSFIIDINSFGGETAMIGQTIRGQSNVNRKRHCKEENVSEDSVFAQIYSAIIKRELNRTRGIRDGDDVKEALITDGFARPKKNSLRGSITQINDEGVDRVVHGKNLINDRFVCGKLEFPKNGFDLIRLVNLRQRGSTGSGATPRKVRLLVTYSDEVLDRDKPVRVFVVRELHSIASGIGIVCMRTFPTKSPRPPMFQVSSINRVLRNLASQKEQQASAQNESVYDKLRMFNGQTPGWAWYPGAPAAPHLSLPPAPAALTAQISRDDLQKRADAMHENTSDGNSEHNSSGDEDSQLRLRLKRKLQRNRTSFTNEQIDSLEKEFERTHYPDVFARERLAEKIGLPEARIQVWFSNRRAKWRREEKLRNQRRAVDQVGAVSPPASAGRLPINSGFNSMYSSIPQPIATMADTYSSMSGGLSSSCLQQRDATGYPYMFHDPLHSLSSSYNSRATACNPAVAHAQPTTHPSYASGTTPTSVPASTGTEKRGSPPRIKTFCNGLVKILVEYLVIYSVEFSFGRRTRRGKVVPSCPRRNPMRDIGGSLRAGPDTQPDARPLLQPHLQLLAEDSVISTFRVSSAEHPRAPGQPDSANLHDSPRHPGRRRRRPGVLLMDEAPPARILANQWPTDCRRDVSDAVSATSGRRFNQLQ</sequence>
<feature type="region of interest" description="Disordered" evidence="12">
    <location>
        <begin position="986"/>
        <end position="1014"/>
    </location>
</feature>
<dbReference type="EMBL" id="JABDTM020028202">
    <property type="protein sequence ID" value="KAH0809333.1"/>
    <property type="molecule type" value="Genomic_DNA"/>
</dbReference>
<comment type="caution">
    <text evidence="15">The sequence shown here is derived from an EMBL/GenBank/DDBJ whole genome shotgun (WGS) entry which is preliminary data.</text>
</comment>
<dbReference type="GO" id="GO:0009653">
    <property type="term" value="P:anatomical structure morphogenesis"/>
    <property type="evidence" value="ECO:0007669"/>
    <property type="project" value="UniProtKB-ARBA"/>
</dbReference>
<evidence type="ECO:0000256" key="8">
    <source>
        <dbReference type="ARBA" id="ARBA00023163"/>
    </source>
</evidence>
<evidence type="ECO:0000259" key="14">
    <source>
        <dbReference type="PROSITE" id="PS51057"/>
    </source>
</evidence>
<comment type="subcellular location">
    <subcellularLocation>
        <location evidence="1 10 11">Nucleus</location>
    </subcellularLocation>
</comment>
<dbReference type="GO" id="GO:0005634">
    <property type="term" value="C:nucleus"/>
    <property type="evidence" value="ECO:0007669"/>
    <property type="project" value="UniProtKB-SubCell"/>
</dbReference>
<feature type="domain" description="Paired" evidence="14">
    <location>
        <begin position="144"/>
        <end position="321"/>
    </location>
</feature>
<keyword evidence="8" id="KW-0804">Transcription</keyword>
<evidence type="ECO:0000256" key="9">
    <source>
        <dbReference type="ARBA" id="ARBA00023242"/>
    </source>
</evidence>
<evidence type="ECO:0008006" key="17">
    <source>
        <dbReference type="Google" id="ProtNLM"/>
    </source>
</evidence>
<dbReference type="PROSITE" id="PS51057">
    <property type="entry name" value="PAIRED_2"/>
    <property type="match status" value="1"/>
</dbReference>
<evidence type="ECO:0000256" key="4">
    <source>
        <dbReference type="ARBA" id="ARBA00022724"/>
    </source>
</evidence>
<dbReference type="GO" id="GO:0045944">
    <property type="term" value="P:positive regulation of transcription by RNA polymerase II"/>
    <property type="evidence" value="ECO:0007669"/>
    <property type="project" value="UniProtKB-ARBA"/>
</dbReference>
<evidence type="ECO:0000313" key="16">
    <source>
        <dbReference type="Proteomes" id="UP000719412"/>
    </source>
</evidence>
<organism evidence="15 16">
    <name type="scientific">Tenebrio molitor</name>
    <name type="common">Yellow mealworm beetle</name>
    <dbReference type="NCBI Taxonomy" id="7067"/>
    <lineage>
        <taxon>Eukaryota</taxon>
        <taxon>Metazoa</taxon>
        <taxon>Ecdysozoa</taxon>
        <taxon>Arthropoda</taxon>
        <taxon>Hexapoda</taxon>
        <taxon>Insecta</taxon>
        <taxon>Pterygota</taxon>
        <taxon>Neoptera</taxon>
        <taxon>Endopterygota</taxon>
        <taxon>Coleoptera</taxon>
        <taxon>Polyphaga</taxon>
        <taxon>Cucujiformia</taxon>
        <taxon>Tenebrionidae</taxon>
        <taxon>Tenebrio</taxon>
    </lineage>
</organism>
<evidence type="ECO:0000256" key="10">
    <source>
        <dbReference type="PROSITE-ProRule" id="PRU00108"/>
    </source>
</evidence>
<feature type="compositionally biased region" description="Polar residues" evidence="12">
    <location>
        <begin position="923"/>
        <end position="944"/>
    </location>
</feature>
<evidence type="ECO:0000259" key="13">
    <source>
        <dbReference type="PROSITE" id="PS50071"/>
    </source>
</evidence>
<keyword evidence="3" id="KW-0217">Developmental protein</keyword>
<dbReference type="GO" id="GO:0048731">
    <property type="term" value="P:system development"/>
    <property type="evidence" value="ECO:0007669"/>
    <property type="project" value="UniProtKB-ARBA"/>
</dbReference>
<keyword evidence="7 10" id="KW-0371">Homeobox</keyword>
<gene>
    <name evidence="15" type="ORF">GEV33_013460</name>
</gene>
<evidence type="ECO:0000256" key="11">
    <source>
        <dbReference type="RuleBase" id="RU000682"/>
    </source>
</evidence>
<dbReference type="GO" id="GO:0009791">
    <property type="term" value="P:post-embryonic development"/>
    <property type="evidence" value="ECO:0007669"/>
    <property type="project" value="UniProtKB-ARBA"/>
</dbReference>
<protein>
    <recommendedName>
        <fullName evidence="17">Paired box protein Pax-6</fullName>
    </recommendedName>
</protein>
<evidence type="ECO:0000256" key="3">
    <source>
        <dbReference type="ARBA" id="ARBA00022473"/>
    </source>
</evidence>
<dbReference type="InterPro" id="IPR017970">
    <property type="entry name" value="Homeobox_CS"/>
</dbReference>
<feature type="region of interest" description="Disordered" evidence="12">
    <location>
        <begin position="397"/>
        <end position="433"/>
    </location>
</feature>
<dbReference type="Proteomes" id="UP000719412">
    <property type="component" value="Unassembled WGS sequence"/>
</dbReference>
<evidence type="ECO:0000256" key="5">
    <source>
        <dbReference type="ARBA" id="ARBA00023015"/>
    </source>
</evidence>